<dbReference type="InterPro" id="IPR014710">
    <property type="entry name" value="RmlC-like_jellyroll"/>
</dbReference>
<dbReference type="KEGG" id="peg:E5R92_02085"/>
<dbReference type="AlphaFoldDB" id="A0A6H1Q2V3"/>
<name>A0A6H1Q2V3_9PROT</name>
<organism evidence="2 3">
    <name type="scientific">Candidatus Pelagibacter giovannonii</name>
    <dbReference type="NCBI Taxonomy" id="2563896"/>
    <lineage>
        <taxon>Bacteria</taxon>
        <taxon>Pseudomonadati</taxon>
        <taxon>Pseudomonadota</taxon>
        <taxon>Alphaproteobacteria</taxon>
        <taxon>Candidatus Pelagibacterales</taxon>
        <taxon>Candidatus Pelagibacteraceae</taxon>
        <taxon>Candidatus Pelagibacter</taxon>
    </lineage>
</organism>
<reference evidence="2 3" key="1">
    <citation type="journal article" date="2020" name="Nat. Microbiol.">
        <title>Lysogenic host-virus interactions in SAR11 marine bacteria.</title>
        <authorList>
            <person name="Morris R.M."/>
            <person name="Cain K.R."/>
            <person name="Hvorecny K.L."/>
            <person name="Kollman J.M."/>
        </authorList>
    </citation>
    <scope>NUCLEOTIDE SEQUENCE [LARGE SCALE GENOMIC DNA]</scope>
    <source>
        <strain evidence="2 3">NP1</strain>
    </source>
</reference>
<sequence length="116" mass="12746">MASVEVKSFDHPDESNSNFNNAQIDTVKVGDQRVMRLKLQPGWKWSKDIKPTVGTDSCKAKHIGVIVSGAVCAKHDDGTEVTYKAGDAYSIDPGHDGWVVGDEPVEVYEFHGKWGE</sequence>
<gene>
    <name evidence="2" type="ORF">E5R92_02085</name>
</gene>
<feature type="region of interest" description="Disordered" evidence="1">
    <location>
        <begin position="1"/>
        <end position="20"/>
    </location>
</feature>
<evidence type="ECO:0000313" key="2">
    <source>
        <dbReference type="EMBL" id="QIZ20575.1"/>
    </source>
</evidence>
<dbReference type="EMBL" id="CP038852">
    <property type="protein sequence ID" value="QIZ20575.1"/>
    <property type="molecule type" value="Genomic_DNA"/>
</dbReference>
<dbReference type="CDD" id="cd06990">
    <property type="entry name" value="cupin_DUF861"/>
    <property type="match status" value="1"/>
</dbReference>
<keyword evidence="3" id="KW-1185">Reference proteome</keyword>
<dbReference type="Gene3D" id="2.60.120.10">
    <property type="entry name" value="Jelly Rolls"/>
    <property type="match status" value="1"/>
</dbReference>
<dbReference type="RefSeq" id="WP_168606462.1">
    <property type="nucleotide sequence ID" value="NZ_CP038852.1"/>
</dbReference>
<protein>
    <submittedName>
        <fullName evidence="2">Cupin</fullName>
    </submittedName>
</protein>
<dbReference type="SUPFAM" id="SSF51182">
    <property type="entry name" value="RmlC-like cupins"/>
    <property type="match status" value="1"/>
</dbReference>
<accession>A0A6H1Q2V3</accession>
<evidence type="ECO:0000313" key="3">
    <source>
        <dbReference type="Proteomes" id="UP000501094"/>
    </source>
</evidence>
<dbReference type="InterPro" id="IPR011051">
    <property type="entry name" value="RmlC_Cupin_sf"/>
</dbReference>
<proteinExistence type="predicted"/>
<evidence type="ECO:0000256" key="1">
    <source>
        <dbReference type="SAM" id="MobiDB-lite"/>
    </source>
</evidence>
<dbReference type="Proteomes" id="UP000501094">
    <property type="component" value="Chromosome"/>
</dbReference>